<gene>
    <name evidence="1" type="ORF">CRG98_038904</name>
</gene>
<organism evidence="1 2">
    <name type="scientific">Punica granatum</name>
    <name type="common">Pomegranate</name>
    <dbReference type="NCBI Taxonomy" id="22663"/>
    <lineage>
        <taxon>Eukaryota</taxon>
        <taxon>Viridiplantae</taxon>
        <taxon>Streptophyta</taxon>
        <taxon>Embryophyta</taxon>
        <taxon>Tracheophyta</taxon>
        <taxon>Spermatophyta</taxon>
        <taxon>Magnoliopsida</taxon>
        <taxon>eudicotyledons</taxon>
        <taxon>Gunneridae</taxon>
        <taxon>Pentapetalae</taxon>
        <taxon>rosids</taxon>
        <taxon>malvids</taxon>
        <taxon>Myrtales</taxon>
        <taxon>Lythraceae</taxon>
        <taxon>Punica</taxon>
    </lineage>
</organism>
<proteinExistence type="predicted"/>
<evidence type="ECO:0000313" key="1">
    <source>
        <dbReference type="EMBL" id="PKI40704.1"/>
    </source>
</evidence>
<evidence type="ECO:0000313" key="2">
    <source>
        <dbReference type="Proteomes" id="UP000233551"/>
    </source>
</evidence>
<dbReference type="Proteomes" id="UP000233551">
    <property type="component" value="Unassembled WGS sequence"/>
</dbReference>
<sequence length="162" mass="18714">MVVVCSQSYWVDPYRLAKITENRVRLENRPDWAVFGSDVTVVSSDGILRQSQWRLTPNSPPEVAVVVIFRKESQIDPIYEKTAQTVRNFDLTGQSGCFFFMGLNQRVCAPEFHFVGARMREAYPTRLGSVHLPGDARRTRVRRSRHLPFYNPKVEGRQVTRI</sequence>
<reference evidence="1 2" key="1">
    <citation type="submission" date="2017-11" db="EMBL/GenBank/DDBJ databases">
        <title>De-novo sequencing of pomegranate (Punica granatum L.) genome.</title>
        <authorList>
            <person name="Akparov Z."/>
            <person name="Amiraslanov A."/>
            <person name="Hajiyeva S."/>
            <person name="Abbasov M."/>
            <person name="Kaur K."/>
            <person name="Hamwieh A."/>
            <person name="Solovyev V."/>
            <person name="Salamov A."/>
            <person name="Braich B."/>
            <person name="Kosarev P."/>
            <person name="Mahmoud A."/>
            <person name="Hajiyev E."/>
            <person name="Babayeva S."/>
            <person name="Izzatullayeva V."/>
            <person name="Mammadov A."/>
            <person name="Mammadov A."/>
            <person name="Sharifova S."/>
            <person name="Ojaghi J."/>
            <person name="Eynullazada K."/>
            <person name="Bayramov B."/>
            <person name="Abdulazimova A."/>
            <person name="Shahmuradov I."/>
        </authorList>
    </citation>
    <scope>NUCLEOTIDE SEQUENCE [LARGE SCALE GENOMIC DNA]</scope>
    <source>
        <strain evidence="2">cv. AG2017</strain>
        <tissue evidence="1">Leaf</tissue>
    </source>
</reference>
<keyword evidence="2" id="KW-1185">Reference proteome</keyword>
<comment type="caution">
    <text evidence="1">The sequence shown here is derived from an EMBL/GenBank/DDBJ whole genome shotgun (WGS) entry which is preliminary data.</text>
</comment>
<protein>
    <submittedName>
        <fullName evidence="1">Uncharacterized protein</fullName>
    </submittedName>
</protein>
<dbReference type="EMBL" id="PGOL01003506">
    <property type="protein sequence ID" value="PKI40704.1"/>
    <property type="molecule type" value="Genomic_DNA"/>
</dbReference>
<accession>A0A2I0I9L8</accession>
<dbReference type="AlphaFoldDB" id="A0A2I0I9L8"/>
<name>A0A2I0I9L8_PUNGR</name>